<name>A0ABY7CBP8_9BASI</name>
<dbReference type="Proteomes" id="UP001164743">
    <property type="component" value="Chromosome 2A"/>
</dbReference>
<gene>
    <name evidence="2" type="ORF">PtA15_2A953</name>
</gene>
<dbReference type="GeneID" id="77807922"/>
<evidence type="ECO:0000256" key="1">
    <source>
        <dbReference type="SAM" id="MobiDB-lite"/>
    </source>
</evidence>
<protein>
    <submittedName>
        <fullName evidence="2">Uncharacterized protein</fullName>
    </submittedName>
</protein>
<reference evidence="2" key="1">
    <citation type="submission" date="2022-10" db="EMBL/GenBank/DDBJ databases">
        <title>Puccinia triticina Genome sequencing and assembly.</title>
        <authorList>
            <person name="Li C."/>
        </authorList>
    </citation>
    <scope>NUCLEOTIDE SEQUENCE</scope>
    <source>
        <strain evidence="2">Pt15</strain>
    </source>
</reference>
<feature type="region of interest" description="Disordered" evidence="1">
    <location>
        <begin position="149"/>
        <end position="245"/>
    </location>
</feature>
<sequence length="245" mass="27474">MAPPTQPTSSNVPADGNSKNCGSLTLKNDVTNPNASVEELAKIACKNLPNVLPPSGTLPIDTVLAMAQFPTSKRPTKMDKKIPATNLPGEEKKKLFCKLPLLKKNLISSSVINSDDRKKTRKVEKRWDAEEMYKLCAKIMVEKTEQAEDVVEWVEDENKAEEEGEAETEAETDAEVVTGEEEEDELAPEDNEEDQEESEAEVTKKPQSSFNESGGYYRDDYYYSEDYHHSDNETNPYRSATDLDE</sequence>
<dbReference type="EMBL" id="CP110422">
    <property type="protein sequence ID" value="WAQ82636.1"/>
    <property type="molecule type" value="Genomic_DNA"/>
</dbReference>
<feature type="region of interest" description="Disordered" evidence="1">
    <location>
        <begin position="1"/>
        <end position="25"/>
    </location>
</feature>
<feature type="compositionally biased region" description="Acidic residues" evidence="1">
    <location>
        <begin position="149"/>
        <end position="200"/>
    </location>
</feature>
<proteinExistence type="predicted"/>
<organism evidence="2 3">
    <name type="scientific">Puccinia triticina</name>
    <dbReference type="NCBI Taxonomy" id="208348"/>
    <lineage>
        <taxon>Eukaryota</taxon>
        <taxon>Fungi</taxon>
        <taxon>Dikarya</taxon>
        <taxon>Basidiomycota</taxon>
        <taxon>Pucciniomycotina</taxon>
        <taxon>Pucciniomycetes</taxon>
        <taxon>Pucciniales</taxon>
        <taxon>Pucciniaceae</taxon>
        <taxon>Puccinia</taxon>
    </lineage>
</organism>
<keyword evidence="3" id="KW-1185">Reference proteome</keyword>
<evidence type="ECO:0000313" key="3">
    <source>
        <dbReference type="Proteomes" id="UP001164743"/>
    </source>
</evidence>
<feature type="compositionally biased region" description="Polar residues" evidence="1">
    <location>
        <begin position="7"/>
        <end position="25"/>
    </location>
</feature>
<accession>A0ABY7CBP8</accession>
<feature type="compositionally biased region" description="Basic and acidic residues" evidence="1">
    <location>
        <begin position="217"/>
        <end position="232"/>
    </location>
</feature>
<evidence type="ECO:0000313" key="2">
    <source>
        <dbReference type="EMBL" id="WAQ82636.1"/>
    </source>
</evidence>
<dbReference type="RefSeq" id="XP_053018191.1">
    <property type="nucleotide sequence ID" value="XM_053167027.1"/>
</dbReference>